<sequence>MNNHSVCLMRTDGRGNGKKTENVCTCLDGRVDDLRQVVKHIAGHNGVYLRGTVQVTTLKAEKPDV</sequence>
<dbReference type="KEGG" id="bsa:Bacsa_0964"/>
<organism evidence="1 2">
    <name type="scientific">Phocaeicola salanitronis (strain DSM 18170 / JCM 13657 / CCUG 60908 / BL78)</name>
    <name type="common">Bacteroides salanitronis</name>
    <dbReference type="NCBI Taxonomy" id="667015"/>
    <lineage>
        <taxon>Bacteria</taxon>
        <taxon>Pseudomonadati</taxon>
        <taxon>Bacteroidota</taxon>
        <taxon>Bacteroidia</taxon>
        <taxon>Bacteroidales</taxon>
        <taxon>Bacteroidaceae</taxon>
        <taxon>Phocaeicola</taxon>
    </lineage>
</organism>
<dbReference type="Proteomes" id="UP000007486">
    <property type="component" value="Chromosome"/>
</dbReference>
<name>F0R3X8_PHOSB</name>
<dbReference type="RefSeq" id="WP_013617001.1">
    <property type="nucleotide sequence ID" value="NC_015164.1"/>
</dbReference>
<gene>
    <name evidence="1" type="ordered locus">Bacsa_0964</name>
</gene>
<evidence type="ECO:0000313" key="2">
    <source>
        <dbReference type="Proteomes" id="UP000007486"/>
    </source>
</evidence>
<dbReference type="AlphaFoldDB" id="F0R3X8"/>
<keyword evidence="2" id="KW-1185">Reference proteome</keyword>
<dbReference type="EMBL" id="CP002530">
    <property type="protein sequence ID" value="ADY35553.1"/>
    <property type="molecule type" value="Genomic_DNA"/>
</dbReference>
<dbReference type="HOGENOM" id="CLU_2840776_0_0_10"/>
<evidence type="ECO:0000313" key="1">
    <source>
        <dbReference type="EMBL" id="ADY35553.1"/>
    </source>
</evidence>
<protein>
    <submittedName>
        <fullName evidence="1">Uncharacterized protein</fullName>
    </submittedName>
</protein>
<accession>F0R3X8</accession>
<reference evidence="1 2" key="1">
    <citation type="journal article" date="2011" name="Stand. Genomic Sci.">
        <title>Complete genome sequence of Bacteroides salanitronis type strain (BL78).</title>
        <authorList>
            <person name="Gronow S."/>
            <person name="Held B."/>
            <person name="Lucas S."/>
            <person name="Lapidus A."/>
            <person name="Del Rio T.G."/>
            <person name="Nolan M."/>
            <person name="Tice H."/>
            <person name="Deshpande S."/>
            <person name="Cheng J.F."/>
            <person name="Pitluck S."/>
            <person name="Liolios K."/>
            <person name="Pagani I."/>
            <person name="Ivanova N."/>
            <person name="Mavromatis K."/>
            <person name="Pati A."/>
            <person name="Tapia R."/>
            <person name="Han C."/>
            <person name="Goodwin L."/>
            <person name="Chen A."/>
            <person name="Palaniappan K."/>
            <person name="Land M."/>
            <person name="Hauser L."/>
            <person name="Chang Y.J."/>
            <person name="Jeffries C.D."/>
            <person name="Brambilla E.M."/>
            <person name="Rohde M."/>
            <person name="Goker M."/>
            <person name="Detter J.C."/>
            <person name="Woyke T."/>
            <person name="Bristow J."/>
            <person name="Markowitz V."/>
            <person name="Hugenholtz P."/>
            <person name="Kyrpides N.C."/>
            <person name="Klenk H.P."/>
            <person name="Eisen J.A."/>
        </authorList>
    </citation>
    <scope>NUCLEOTIDE SEQUENCE [LARGE SCALE GENOMIC DNA]</scope>
    <source>
        <strain evidence="1 2">DSM 18170</strain>
    </source>
</reference>
<proteinExistence type="predicted"/>